<reference evidence="1 2" key="1">
    <citation type="journal article" date="2018" name="Cell">
        <title>The Chara Genome: Secondary Complexity and Implications for Plant Terrestrialization.</title>
        <authorList>
            <person name="Nishiyama T."/>
            <person name="Sakayama H."/>
            <person name="Vries J.D."/>
            <person name="Buschmann H."/>
            <person name="Saint-Marcoux D."/>
            <person name="Ullrich K.K."/>
            <person name="Haas F.B."/>
            <person name="Vanderstraeten L."/>
            <person name="Becker D."/>
            <person name="Lang D."/>
            <person name="Vosolsobe S."/>
            <person name="Rombauts S."/>
            <person name="Wilhelmsson P.K.I."/>
            <person name="Janitza P."/>
            <person name="Kern R."/>
            <person name="Heyl A."/>
            <person name="Rumpler F."/>
            <person name="Villalobos L.I.A.C."/>
            <person name="Clay J.M."/>
            <person name="Skokan R."/>
            <person name="Toyoda A."/>
            <person name="Suzuki Y."/>
            <person name="Kagoshima H."/>
            <person name="Schijlen E."/>
            <person name="Tajeshwar N."/>
            <person name="Catarino B."/>
            <person name="Hetherington A.J."/>
            <person name="Saltykova A."/>
            <person name="Bonnot C."/>
            <person name="Breuninger H."/>
            <person name="Symeonidi A."/>
            <person name="Radhakrishnan G.V."/>
            <person name="Van Nieuwerburgh F."/>
            <person name="Deforce D."/>
            <person name="Chang C."/>
            <person name="Karol K.G."/>
            <person name="Hedrich R."/>
            <person name="Ulvskov P."/>
            <person name="Glockner G."/>
            <person name="Delwiche C.F."/>
            <person name="Petrasek J."/>
            <person name="Van de Peer Y."/>
            <person name="Friml J."/>
            <person name="Beilby M."/>
            <person name="Dolan L."/>
            <person name="Kohara Y."/>
            <person name="Sugano S."/>
            <person name="Fujiyama A."/>
            <person name="Delaux P.-M."/>
            <person name="Quint M."/>
            <person name="TheiBen G."/>
            <person name="Hagemann M."/>
            <person name="Harholt J."/>
            <person name="Dunand C."/>
            <person name="Zachgo S."/>
            <person name="Langdale J."/>
            <person name="Maumus F."/>
            <person name="Straeten D.V.D."/>
            <person name="Gould S.B."/>
            <person name="Rensing S.A."/>
        </authorList>
    </citation>
    <scope>NUCLEOTIDE SEQUENCE [LARGE SCALE GENOMIC DNA]</scope>
    <source>
        <strain evidence="1 2">S276</strain>
    </source>
</reference>
<comment type="caution">
    <text evidence="1">The sequence shown here is derived from an EMBL/GenBank/DDBJ whole genome shotgun (WGS) entry which is preliminary data.</text>
</comment>
<accession>A0A388MBJ3</accession>
<proteinExistence type="predicted"/>
<gene>
    <name evidence="1" type="ORF">CBR_g54032</name>
</gene>
<evidence type="ECO:0000313" key="1">
    <source>
        <dbReference type="EMBL" id="GBG91937.1"/>
    </source>
</evidence>
<dbReference type="EMBL" id="BFEA01000973">
    <property type="protein sequence ID" value="GBG91937.1"/>
    <property type="molecule type" value="Genomic_DNA"/>
</dbReference>
<sequence>MADAQIGGDVLAHMAMVGRGRGRRGRGTQEHFDVPLRRGGAIRNRPGRQRIAGAGGNAGLQAGGVKDADDIRAMWSEPARYVEEAVRFVGPEDRVDEFLQLLVGNPHLNVKRNQYTGYVGFAHLCGYGARQRLPDTFKTAMRMRWPNPPNEPYVYFVPNPQSPLENSEPR</sequence>
<name>A0A388MBJ3_CHABU</name>
<organism evidence="1 2">
    <name type="scientific">Chara braunii</name>
    <name type="common">Braun's stonewort</name>
    <dbReference type="NCBI Taxonomy" id="69332"/>
    <lineage>
        <taxon>Eukaryota</taxon>
        <taxon>Viridiplantae</taxon>
        <taxon>Streptophyta</taxon>
        <taxon>Charophyceae</taxon>
        <taxon>Charales</taxon>
        <taxon>Characeae</taxon>
        <taxon>Chara</taxon>
    </lineage>
</organism>
<evidence type="ECO:0000313" key="2">
    <source>
        <dbReference type="Proteomes" id="UP000265515"/>
    </source>
</evidence>
<keyword evidence="2" id="KW-1185">Reference proteome</keyword>
<dbReference type="AlphaFoldDB" id="A0A388MBJ3"/>
<dbReference type="Proteomes" id="UP000265515">
    <property type="component" value="Unassembled WGS sequence"/>
</dbReference>
<protein>
    <submittedName>
        <fullName evidence="1">Uncharacterized protein</fullName>
    </submittedName>
</protein>
<dbReference type="Gramene" id="GBG91937">
    <property type="protein sequence ID" value="GBG91937"/>
    <property type="gene ID" value="CBR_g54032"/>
</dbReference>